<dbReference type="EMBL" id="CAJVPT010050477">
    <property type="protein sequence ID" value="CAG8746044.1"/>
    <property type="molecule type" value="Genomic_DNA"/>
</dbReference>
<sequence>MSGGTVFSKYYIKGPYNPHEKNDYADPDLVAEQARELADIPFELVPGSVSEKSKARAKMLEKELRDAATRH</sequence>
<protein>
    <submittedName>
        <fullName evidence="1">5018_t:CDS:1</fullName>
    </submittedName>
</protein>
<name>A0ACA9QD71_9GLOM</name>
<gene>
    <name evidence="1" type="ORF">ACOLOM_LOCUS12447</name>
</gene>
<organism evidence="1 2">
    <name type="scientific">Acaulospora colombiana</name>
    <dbReference type="NCBI Taxonomy" id="27376"/>
    <lineage>
        <taxon>Eukaryota</taxon>
        <taxon>Fungi</taxon>
        <taxon>Fungi incertae sedis</taxon>
        <taxon>Mucoromycota</taxon>
        <taxon>Glomeromycotina</taxon>
        <taxon>Glomeromycetes</taxon>
        <taxon>Diversisporales</taxon>
        <taxon>Acaulosporaceae</taxon>
        <taxon>Acaulospora</taxon>
    </lineage>
</organism>
<evidence type="ECO:0000313" key="1">
    <source>
        <dbReference type="EMBL" id="CAG8746044.1"/>
    </source>
</evidence>
<reference evidence="1" key="1">
    <citation type="submission" date="2021-06" db="EMBL/GenBank/DDBJ databases">
        <authorList>
            <person name="Kallberg Y."/>
            <person name="Tangrot J."/>
            <person name="Rosling A."/>
        </authorList>
    </citation>
    <scope>NUCLEOTIDE SEQUENCE</scope>
    <source>
        <strain evidence="1">CL356</strain>
    </source>
</reference>
<dbReference type="Proteomes" id="UP000789525">
    <property type="component" value="Unassembled WGS sequence"/>
</dbReference>
<proteinExistence type="predicted"/>
<feature type="non-terminal residue" evidence="1">
    <location>
        <position position="71"/>
    </location>
</feature>
<accession>A0ACA9QD71</accession>
<evidence type="ECO:0000313" key="2">
    <source>
        <dbReference type="Proteomes" id="UP000789525"/>
    </source>
</evidence>
<comment type="caution">
    <text evidence="1">The sequence shown here is derived from an EMBL/GenBank/DDBJ whole genome shotgun (WGS) entry which is preliminary data.</text>
</comment>
<keyword evidence="2" id="KW-1185">Reference proteome</keyword>